<gene>
    <name evidence="3" type="ORF">FOE78_13780</name>
</gene>
<name>A0A516Q073_9ACTN</name>
<dbReference type="SUPFAM" id="SSF103473">
    <property type="entry name" value="MFS general substrate transporter"/>
    <property type="match status" value="1"/>
</dbReference>
<feature type="compositionally biased region" description="Low complexity" evidence="1">
    <location>
        <begin position="99"/>
        <end position="111"/>
    </location>
</feature>
<protein>
    <submittedName>
        <fullName evidence="3">DUF805 domain-containing protein</fullName>
    </submittedName>
</protein>
<feature type="transmembrane region" description="Helical" evidence="2">
    <location>
        <begin position="197"/>
        <end position="218"/>
    </location>
</feature>
<dbReference type="Proteomes" id="UP000319263">
    <property type="component" value="Chromosome"/>
</dbReference>
<feature type="transmembrane region" description="Helical" evidence="2">
    <location>
        <begin position="162"/>
        <end position="185"/>
    </location>
</feature>
<proteinExistence type="predicted"/>
<feature type="region of interest" description="Disordered" evidence="1">
    <location>
        <begin position="260"/>
        <end position="284"/>
    </location>
</feature>
<sequence length="284" mass="30682">MSEQNPYGQPSADQPDSNPWRPVGPDQLQSEPYYGGGQQPPQPESYGSAQQPLAPQQYGQAGQQYGPAAQQYGPAGQQYPSYGSGAPTPQQYGAGPVYGQGQPYPSAPPSYSMPSAYPGGRPLAGDPGTLDLPYYGIGFVEAVKRAYLKIVRFDGRASRSEYWWYMLWQALVYLVFIALMIVIAVASSDSAEPPAGFFIVLVLWFIFAFGSILPNISITMRRFHDQNQSGGLAALMFIPYVGGAITAIMALMQSNPQGARYDQFRSGPAAPQQQGWSGPGPYQG</sequence>
<dbReference type="EMBL" id="CP041692">
    <property type="protein sequence ID" value="QDP96839.1"/>
    <property type="molecule type" value="Genomic_DNA"/>
</dbReference>
<accession>A0A516Q073</accession>
<dbReference type="PANTHER" id="PTHR34980:SF2">
    <property type="entry name" value="INNER MEMBRANE PROTEIN YHAH-RELATED"/>
    <property type="match status" value="1"/>
</dbReference>
<keyword evidence="4" id="KW-1185">Reference proteome</keyword>
<dbReference type="KEGG" id="mik:FOE78_13780"/>
<reference evidence="3 4" key="1">
    <citation type="submission" date="2019-07" db="EMBL/GenBank/DDBJ databases">
        <title>Microlunatus dokdonensis sp. nov. isolated from the rhizospheric soil of the wild plant Elymus tsukushiensis.</title>
        <authorList>
            <person name="Ghim S.-Y."/>
            <person name="Hwang Y.-J."/>
            <person name="Son J.-S."/>
            <person name="Shin J.-H."/>
        </authorList>
    </citation>
    <scope>NUCLEOTIDE SEQUENCE [LARGE SCALE GENOMIC DNA]</scope>
    <source>
        <strain evidence="3 4">KUDC0627</strain>
    </source>
</reference>
<evidence type="ECO:0000313" key="3">
    <source>
        <dbReference type="EMBL" id="QDP96839.1"/>
    </source>
</evidence>
<feature type="compositionally biased region" description="Low complexity" evidence="1">
    <location>
        <begin position="44"/>
        <end position="83"/>
    </location>
</feature>
<dbReference type="Pfam" id="PF05656">
    <property type="entry name" value="DUF805"/>
    <property type="match status" value="1"/>
</dbReference>
<dbReference type="InterPro" id="IPR036259">
    <property type="entry name" value="MFS_trans_sf"/>
</dbReference>
<evidence type="ECO:0000313" key="4">
    <source>
        <dbReference type="Proteomes" id="UP000319263"/>
    </source>
</evidence>
<dbReference type="PANTHER" id="PTHR34980">
    <property type="entry name" value="INNER MEMBRANE PROTEIN-RELATED-RELATED"/>
    <property type="match status" value="1"/>
</dbReference>
<feature type="transmembrane region" description="Helical" evidence="2">
    <location>
        <begin position="230"/>
        <end position="252"/>
    </location>
</feature>
<feature type="compositionally biased region" description="Polar residues" evidence="1">
    <location>
        <begin position="1"/>
        <end position="17"/>
    </location>
</feature>
<dbReference type="OrthoDB" id="9812349at2"/>
<dbReference type="GO" id="GO:0005886">
    <property type="term" value="C:plasma membrane"/>
    <property type="evidence" value="ECO:0007669"/>
    <property type="project" value="TreeGrafter"/>
</dbReference>
<keyword evidence="2" id="KW-0812">Transmembrane</keyword>
<dbReference type="InterPro" id="IPR008523">
    <property type="entry name" value="DUF805"/>
</dbReference>
<dbReference type="AlphaFoldDB" id="A0A516Q073"/>
<dbReference type="RefSeq" id="WP_143986801.1">
    <property type="nucleotide sequence ID" value="NZ_CP041692.1"/>
</dbReference>
<feature type="region of interest" description="Disordered" evidence="1">
    <location>
        <begin position="1"/>
        <end position="111"/>
    </location>
</feature>
<keyword evidence="2" id="KW-0472">Membrane</keyword>
<evidence type="ECO:0000256" key="1">
    <source>
        <dbReference type="SAM" id="MobiDB-lite"/>
    </source>
</evidence>
<evidence type="ECO:0000256" key="2">
    <source>
        <dbReference type="SAM" id="Phobius"/>
    </source>
</evidence>
<keyword evidence="2" id="KW-1133">Transmembrane helix</keyword>
<organism evidence="3 4">
    <name type="scientific">Microlunatus elymi</name>
    <dbReference type="NCBI Taxonomy" id="2596828"/>
    <lineage>
        <taxon>Bacteria</taxon>
        <taxon>Bacillati</taxon>
        <taxon>Actinomycetota</taxon>
        <taxon>Actinomycetes</taxon>
        <taxon>Propionibacteriales</taxon>
        <taxon>Propionibacteriaceae</taxon>
        <taxon>Microlunatus</taxon>
    </lineage>
</organism>